<dbReference type="Pfam" id="PF00400">
    <property type="entry name" value="WD40"/>
    <property type="match status" value="1"/>
</dbReference>
<dbReference type="FunFam" id="2.130.10.10:FF:000562">
    <property type="entry name" value="DNA damage-binding protein CMR1"/>
    <property type="match status" value="1"/>
</dbReference>
<dbReference type="GO" id="GO:0005634">
    <property type="term" value="C:nucleus"/>
    <property type="evidence" value="ECO:0007669"/>
    <property type="project" value="TreeGrafter"/>
</dbReference>
<evidence type="ECO:0000256" key="10">
    <source>
        <dbReference type="SAM" id="MobiDB-lite"/>
    </source>
</evidence>
<evidence type="ECO:0000256" key="5">
    <source>
        <dbReference type="ARBA" id="ARBA00022737"/>
    </source>
</evidence>
<keyword evidence="12" id="KW-1185">Reference proteome</keyword>
<evidence type="ECO:0000256" key="8">
    <source>
        <dbReference type="PROSITE-ProRule" id="PRU00221"/>
    </source>
</evidence>
<dbReference type="OrthoDB" id="9890280at2759"/>
<feature type="repeat" description="WD" evidence="8">
    <location>
        <begin position="339"/>
        <end position="356"/>
    </location>
</feature>
<feature type="region of interest" description="Disordered" evidence="10">
    <location>
        <begin position="29"/>
        <end position="92"/>
    </location>
</feature>
<protein>
    <recommendedName>
        <fullName evidence="3 9">DNA damage-binding protein CMR1</fullName>
    </recommendedName>
</protein>
<dbReference type="PANTHER" id="PTHR14773">
    <property type="entry name" value="WD REPEAT-CONTAINING PROTEIN 76"/>
    <property type="match status" value="1"/>
</dbReference>
<accession>C5FLB9</accession>
<evidence type="ECO:0000256" key="4">
    <source>
        <dbReference type="ARBA" id="ARBA00022574"/>
    </source>
</evidence>
<keyword evidence="7 9" id="KW-0238">DNA-binding</keyword>
<evidence type="ECO:0000313" key="11">
    <source>
        <dbReference type="EMBL" id="EEQ30491.1"/>
    </source>
</evidence>
<dbReference type="InterPro" id="IPR015943">
    <property type="entry name" value="WD40/YVTN_repeat-like_dom_sf"/>
</dbReference>
<reference evidence="12" key="1">
    <citation type="journal article" date="2012" name="MBio">
        <title>Comparative genome analysis of Trichophyton rubrum and related dermatophytes reveals candidate genes involved in infection.</title>
        <authorList>
            <person name="Martinez D.A."/>
            <person name="Oliver B.G."/>
            <person name="Graeser Y."/>
            <person name="Goldberg J.M."/>
            <person name="Li W."/>
            <person name="Martinez-Rossi N.M."/>
            <person name="Monod M."/>
            <person name="Shelest E."/>
            <person name="Barton R.C."/>
            <person name="Birch E."/>
            <person name="Brakhage A.A."/>
            <person name="Chen Z."/>
            <person name="Gurr S.J."/>
            <person name="Heiman D."/>
            <person name="Heitman J."/>
            <person name="Kosti I."/>
            <person name="Rossi A."/>
            <person name="Saif S."/>
            <person name="Samalova M."/>
            <person name="Saunders C.W."/>
            <person name="Shea T."/>
            <person name="Summerbell R.C."/>
            <person name="Xu J."/>
            <person name="Young S."/>
            <person name="Zeng Q."/>
            <person name="Birren B.W."/>
            <person name="Cuomo C.A."/>
            <person name="White T.C."/>
        </authorList>
    </citation>
    <scope>NUCLEOTIDE SEQUENCE [LARGE SCALE GENOMIC DNA]</scope>
    <source>
        <strain evidence="12">ATCC MYA-4605 / CBS 113480</strain>
    </source>
</reference>
<dbReference type="STRING" id="554155.C5FLB9"/>
<dbReference type="PROSITE" id="PS50082">
    <property type="entry name" value="WD_REPEATS_2"/>
    <property type="match status" value="1"/>
</dbReference>
<dbReference type="EMBL" id="DS995703">
    <property type="protein sequence ID" value="EEQ30491.1"/>
    <property type="molecule type" value="Genomic_DNA"/>
</dbReference>
<dbReference type="SMART" id="SM00320">
    <property type="entry name" value="WD40"/>
    <property type="match status" value="3"/>
</dbReference>
<dbReference type="AlphaFoldDB" id="C5FLB9"/>
<evidence type="ECO:0000256" key="7">
    <source>
        <dbReference type="ARBA" id="ARBA00023125"/>
    </source>
</evidence>
<comment type="function">
    <text evidence="1 9">DNA-binding protein that binds to both single- and double-stranded DNA. Binds preferentially to UV-damaged DNA. May be involved in DNA-metabolic processes.</text>
</comment>
<evidence type="ECO:0000256" key="1">
    <source>
        <dbReference type="ARBA" id="ARBA00002653"/>
    </source>
</evidence>
<evidence type="ECO:0000256" key="3">
    <source>
        <dbReference type="ARBA" id="ARBA00021132"/>
    </source>
</evidence>
<dbReference type="Gene3D" id="2.130.10.10">
    <property type="entry name" value="YVTN repeat-like/Quinoprotein amine dehydrogenase"/>
    <property type="match status" value="1"/>
</dbReference>
<dbReference type="HOGENOM" id="CLU_017019_1_1_1"/>
<dbReference type="PROSITE" id="PS00678">
    <property type="entry name" value="WD_REPEATS_1"/>
    <property type="match status" value="1"/>
</dbReference>
<proteinExistence type="inferred from homology"/>
<dbReference type="GO" id="GO:0003677">
    <property type="term" value="F:DNA binding"/>
    <property type="evidence" value="ECO:0007669"/>
    <property type="project" value="UniProtKB-UniRule"/>
</dbReference>
<dbReference type="eggNOG" id="KOG4328">
    <property type="taxonomic scope" value="Eukaryota"/>
</dbReference>
<sequence length="538" mass="59294">MSDFEKQRAANIAERDALLKKISLEAQSAGLLSKAPAPKRTQSDKKKAPLKKVKREKEAAPVPRRTSARLAGLTPDSEIAKRKAEEASEAEKLQMEAKRRRVAGDLRMDEIGVKGKWESSTLGSLVTSGPAKYERTFGEEDIKKTADKDLKALREKMSGLNLWDAWEPNRIKITPERVYSMTFHPTESKPLMFAGDKIGSLGILDASQTAPGDDDDEDPVITTIKLHSRPIAAMYTHSSSPSKLYTASHDSSIRQLDLEKSLATEAYVSDGSGLSGVDMAPNDPHTLYFSTLNGVFGRYDTRKNGKKGNSKDEESYNADEWQLADNKIGGFSICPTKPQYIATASLDRTMKVWDLRYLSKKTPTAVAEHTSPLSVSHAAFNSVGQIATSSYDNTLKTYNFGTFDSKPRKNNETLTIEPDVVINHNCQTGRWVTILRPQWQAAPQSSVQRFCIASMSRFVDIYTSKGEQLAQLGGADGLITAVPAVAVFHPTQDWVVGGTGSGKYIHPSLIYNHPIFVSHLAISMPWHTVKGQNVKGKY</sequence>
<dbReference type="GeneID" id="9230566"/>
<dbReference type="OMA" id="DPNTLYW"/>
<dbReference type="GO" id="GO:0006974">
    <property type="term" value="P:DNA damage response"/>
    <property type="evidence" value="ECO:0007669"/>
    <property type="project" value="UniProtKB-KW"/>
</dbReference>
<keyword evidence="6 9" id="KW-0227">DNA damage</keyword>
<keyword evidence="5" id="KW-0677">Repeat</keyword>
<dbReference type="PANTHER" id="PTHR14773:SF0">
    <property type="entry name" value="WD REPEAT-CONTAINING PROTEIN 76"/>
    <property type="match status" value="1"/>
</dbReference>
<evidence type="ECO:0000256" key="9">
    <source>
        <dbReference type="RuleBase" id="RU365004"/>
    </source>
</evidence>
<dbReference type="VEuPathDB" id="FungiDB:MCYG_03310"/>
<organism evidence="11 12">
    <name type="scientific">Arthroderma otae (strain ATCC MYA-4605 / CBS 113480)</name>
    <name type="common">Microsporum canis</name>
    <dbReference type="NCBI Taxonomy" id="554155"/>
    <lineage>
        <taxon>Eukaryota</taxon>
        <taxon>Fungi</taxon>
        <taxon>Dikarya</taxon>
        <taxon>Ascomycota</taxon>
        <taxon>Pezizomycotina</taxon>
        <taxon>Eurotiomycetes</taxon>
        <taxon>Eurotiomycetidae</taxon>
        <taxon>Onygenales</taxon>
        <taxon>Arthrodermataceae</taxon>
        <taxon>Microsporum</taxon>
    </lineage>
</organism>
<feature type="compositionally biased region" description="Basic and acidic residues" evidence="10">
    <location>
        <begin position="78"/>
        <end position="92"/>
    </location>
</feature>
<evidence type="ECO:0000256" key="6">
    <source>
        <dbReference type="ARBA" id="ARBA00022763"/>
    </source>
</evidence>
<keyword evidence="4 8" id="KW-0853">WD repeat</keyword>
<dbReference type="InterPro" id="IPR050853">
    <property type="entry name" value="WD_repeat_DNA-damage-binding"/>
</dbReference>
<dbReference type="SUPFAM" id="SSF50978">
    <property type="entry name" value="WD40 repeat-like"/>
    <property type="match status" value="1"/>
</dbReference>
<gene>
    <name evidence="11" type="ORF">MCYG_03310</name>
</gene>
<dbReference type="InterPro" id="IPR019775">
    <property type="entry name" value="WD40_repeat_CS"/>
</dbReference>
<dbReference type="InterPro" id="IPR036322">
    <property type="entry name" value="WD40_repeat_dom_sf"/>
</dbReference>
<dbReference type="RefSeq" id="XP_002847804.1">
    <property type="nucleotide sequence ID" value="XM_002847758.1"/>
</dbReference>
<dbReference type="GO" id="GO:2000001">
    <property type="term" value="P:regulation of DNA damage checkpoint"/>
    <property type="evidence" value="ECO:0007669"/>
    <property type="project" value="TreeGrafter"/>
</dbReference>
<evidence type="ECO:0000256" key="2">
    <source>
        <dbReference type="ARBA" id="ARBA00005434"/>
    </source>
</evidence>
<comment type="similarity">
    <text evidence="2 9">Belongs to the WD repeat DDB2/WDR76 family.</text>
</comment>
<name>C5FLB9_ARTOC</name>
<evidence type="ECO:0000313" key="12">
    <source>
        <dbReference type="Proteomes" id="UP000002035"/>
    </source>
</evidence>
<dbReference type="Proteomes" id="UP000002035">
    <property type="component" value="Unassembled WGS sequence"/>
</dbReference>
<dbReference type="InterPro" id="IPR001680">
    <property type="entry name" value="WD40_rpt"/>
</dbReference>